<accession>A0ABD3V3L8</accession>
<dbReference type="Gene3D" id="3.90.1720.10">
    <property type="entry name" value="endopeptidase domain like (from Nostoc punctiforme)"/>
    <property type="match status" value="1"/>
</dbReference>
<protein>
    <recommendedName>
        <fullName evidence="3">LRAT domain-containing protein</fullName>
    </recommendedName>
</protein>
<name>A0ABD3V3L8_SINWO</name>
<organism evidence="1 2">
    <name type="scientific">Sinanodonta woodiana</name>
    <name type="common">Chinese pond mussel</name>
    <name type="synonym">Anodonta woodiana</name>
    <dbReference type="NCBI Taxonomy" id="1069815"/>
    <lineage>
        <taxon>Eukaryota</taxon>
        <taxon>Metazoa</taxon>
        <taxon>Spiralia</taxon>
        <taxon>Lophotrochozoa</taxon>
        <taxon>Mollusca</taxon>
        <taxon>Bivalvia</taxon>
        <taxon>Autobranchia</taxon>
        <taxon>Heteroconchia</taxon>
        <taxon>Palaeoheterodonta</taxon>
        <taxon>Unionida</taxon>
        <taxon>Unionoidea</taxon>
        <taxon>Unionidae</taxon>
        <taxon>Unioninae</taxon>
        <taxon>Sinanodonta</taxon>
    </lineage>
</organism>
<gene>
    <name evidence="1" type="ORF">ACJMK2_011040</name>
</gene>
<evidence type="ECO:0000313" key="1">
    <source>
        <dbReference type="EMBL" id="KAL3856266.1"/>
    </source>
</evidence>
<sequence>FSCICHDEIRLNGESDVKLEKGDQITRPVKCCCGYIHLCFHHAILEKDVPDILQNKTVKCISFAESNDGKGKIDQSTENLNYEELDIYKIEYRYPKYKGEQVVENVLKLKDMDMPYHAFLNNCEHICRGCVTGEMKSIQVDTLDECCVKSVFGCIPRLLRLALAILVTVPDDFYNPNKGWIIGIQ</sequence>
<reference evidence="1 2" key="1">
    <citation type="submission" date="2024-11" db="EMBL/GenBank/DDBJ databases">
        <title>Chromosome-level genome assembly of the freshwater bivalve Anodonta woodiana.</title>
        <authorList>
            <person name="Chen X."/>
        </authorList>
    </citation>
    <scope>NUCLEOTIDE SEQUENCE [LARGE SCALE GENOMIC DNA]</scope>
    <source>
        <strain evidence="1">MN2024</strain>
        <tissue evidence="1">Gills</tissue>
    </source>
</reference>
<feature type="non-terminal residue" evidence="1">
    <location>
        <position position="1"/>
    </location>
</feature>
<keyword evidence="2" id="KW-1185">Reference proteome</keyword>
<dbReference type="Proteomes" id="UP001634394">
    <property type="component" value="Unassembled WGS sequence"/>
</dbReference>
<dbReference type="EMBL" id="JBJQND010000013">
    <property type="protein sequence ID" value="KAL3856266.1"/>
    <property type="molecule type" value="Genomic_DNA"/>
</dbReference>
<dbReference type="AlphaFoldDB" id="A0ABD3V3L8"/>
<feature type="non-terminal residue" evidence="1">
    <location>
        <position position="185"/>
    </location>
</feature>
<evidence type="ECO:0008006" key="3">
    <source>
        <dbReference type="Google" id="ProtNLM"/>
    </source>
</evidence>
<proteinExistence type="predicted"/>
<comment type="caution">
    <text evidence="1">The sequence shown here is derived from an EMBL/GenBank/DDBJ whole genome shotgun (WGS) entry which is preliminary data.</text>
</comment>
<evidence type="ECO:0000313" key="2">
    <source>
        <dbReference type="Proteomes" id="UP001634394"/>
    </source>
</evidence>